<proteinExistence type="predicted"/>
<protein>
    <submittedName>
        <fullName evidence="2">Uncharacterized conserved protein</fullName>
    </submittedName>
</protein>
<gene>
    <name evidence="2" type="primary">ydhG</name>
    <name evidence="2" type="ORF">NCTC13652_00887</name>
</gene>
<organism evidence="2 3">
    <name type="scientific">Acidipropionibacterium jensenii</name>
    <dbReference type="NCBI Taxonomy" id="1749"/>
    <lineage>
        <taxon>Bacteria</taxon>
        <taxon>Bacillati</taxon>
        <taxon>Actinomycetota</taxon>
        <taxon>Actinomycetes</taxon>
        <taxon>Propionibacteriales</taxon>
        <taxon>Propionibacteriaceae</taxon>
        <taxon>Acidipropionibacterium</taxon>
    </lineage>
</organism>
<dbReference type="Proteomes" id="UP000277858">
    <property type="component" value="Chromosome"/>
</dbReference>
<evidence type="ECO:0000313" key="2">
    <source>
        <dbReference type="EMBL" id="VEI02706.1"/>
    </source>
</evidence>
<dbReference type="OrthoDB" id="3236524at2"/>
<dbReference type="AlphaFoldDB" id="A0A3S4UQB2"/>
<keyword evidence="3" id="KW-1185">Reference proteome</keyword>
<sequence>MAQARRANVSDYYSKLPGVAQPHLGELRRLCQQELPRAEEVLHWNTPAFVQDGTRLVMLQSFKKHASLRFPTRYFSTVAEDVASAGFDAGAGFIKLPYDTGLPVDLLSRLIAGRRDEFESTGAAW</sequence>
<dbReference type="GeneID" id="82886073"/>
<dbReference type="SUPFAM" id="SSF159888">
    <property type="entry name" value="YdhG-like"/>
    <property type="match status" value="1"/>
</dbReference>
<evidence type="ECO:0000313" key="3">
    <source>
        <dbReference type="Proteomes" id="UP000277858"/>
    </source>
</evidence>
<dbReference type="Gene3D" id="3.90.1150.200">
    <property type="match status" value="1"/>
</dbReference>
<accession>A0A3S4UQB2</accession>
<name>A0A3S4UQB2_9ACTN</name>
<dbReference type="EMBL" id="LR134473">
    <property type="protein sequence ID" value="VEI02706.1"/>
    <property type="molecule type" value="Genomic_DNA"/>
</dbReference>
<evidence type="ECO:0000259" key="1">
    <source>
        <dbReference type="Pfam" id="PF08818"/>
    </source>
</evidence>
<dbReference type="Pfam" id="PF08818">
    <property type="entry name" value="DUF1801"/>
    <property type="match status" value="1"/>
</dbReference>
<dbReference type="InterPro" id="IPR014922">
    <property type="entry name" value="YdhG-like"/>
</dbReference>
<dbReference type="RefSeq" id="WP_051238192.1">
    <property type="nucleotide sequence ID" value="NZ_CP040635.1"/>
</dbReference>
<dbReference type="STRING" id="1122997.GCA_000425285_00976"/>
<reference evidence="2 3" key="1">
    <citation type="submission" date="2018-12" db="EMBL/GenBank/DDBJ databases">
        <authorList>
            <consortium name="Pathogen Informatics"/>
        </authorList>
    </citation>
    <scope>NUCLEOTIDE SEQUENCE [LARGE SCALE GENOMIC DNA]</scope>
    <source>
        <strain evidence="2 3">NCTC13652</strain>
    </source>
</reference>
<feature type="domain" description="YdhG-like" evidence="1">
    <location>
        <begin position="21"/>
        <end position="112"/>
    </location>
</feature>